<keyword evidence="4" id="KW-1185">Reference proteome</keyword>
<feature type="domain" description="Vps41 beta-propeller" evidence="2">
    <location>
        <begin position="380"/>
        <end position="461"/>
    </location>
</feature>
<dbReference type="InterPro" id="IPR013229">
    <property type="entry name" value="PEGA"/>
</dbReference>
<dbReference type="InterPro" id="IPR057780">
    <property type="entry name" value="Beta-prop_Vps41"/>
</dbReference>
<dbReference type="Pfam" id="PF08308">
    <property type="entry name" value="PEGA"/>
    <property type="match status" value="2"/>
</dbReference>
<dbReference type="eggNOG" id="COG2319">
    <property type="taxonomic scope" value="Bacteria"/>
</dbReference>
<dbReference type="SMART" id="SM00320">
    <property type="entry name" value="WD40"/>
    <property type="match status" value="3"/>
</dbReference>
<name>C0QQ40_PERMH</name>
<organism evidence="3 4">
    <name type="scientific">Persephonella marina (strain DSM 14350 / EX-H1)</name>
    <dbReference type="NCBI Taxonomy" id="123214"/>
    <lineage>
        <taxon>Bacteria</taxon>
        <taxon>Pseudomonadati</taxon>
        <taxon>Aquificota</taxon>
        <taxon>Aquificia</taxon>
        <taxon>Aquificales</taxon>
        <taxon>Hydrogenothermaceae</taxon>
        <taxon>Persephonella</taxon>
    </lineage>
</organism>
<evidence type="ECO:0000259" key="1">
    <source>
        <dbReference type="Pfam" id="PF08308"/>
    </source>
</evidence>
<feature type="domain" description="PEGA" evidence="1">
    <location>
        <begin position="165"/>
        <end position="224"/>
    </location>
</feature>
<dbReference type="KEGG" id="pmx:PERMA_1000"/>
<dbReference type="STRING" id="123214.PERMA_1000"/>
<dbReference type="PANTHER" id="PTHR36194:SF1">
    <property type="entry name" value="S-LAYER-LIKE PROTEIN"/>
    <property type="match status" value="1"/>
</dbReference>
<dbReference type="Pfam" id="PF23411">
    <property type="entry name" value="Beta-prop_Vps41"/>
    <property type="match status" value="1"/>
</dbReference>
<dbReference type="Proteomes" id="UP000001366">
    <property type="component" value="Chromosome"/>
</dbReference>
<evidence type="ECO:0000259" key="2">
    <source>
        <dbReference type="Pfam" id="PF23411"/>
    </source>
</evidence>
<dbReference type="EMBL" id="CP001230">
    <property type="protein sequence ID" value="ACO04747.1"/>
    <property type="molecule type" value="Genomic_DNA"/>
</dbReference>
<dbReference type="PANTHER" id="PTHR36194">
    <property type="entry name" value="S-LAYER-LIKE PROTEIN"/>
    <property type="match status" value="1"/>
</dbReference>
<dbReference type="PaxDb" id="123214-PERMA_1000"/>
<sequence>MKDLLRVTLFFLAVLILASCEGKGKLVIKEPPNADVYINGEHVGKTPIELELKEAKYNITVATSPFDLETKKGVQIYFDHVTELKFNPTPKGILVADSKPQGAQVLENKELIGVTPLEEKIDVGEHHIIFKLGAVGTSRVVNIEYGKPTKIFVNLEKAVIHFNGIPQDAVFYIDGKKIGSFPKTVELDEGLHRITIEKGVYRDSFTLKVKKGDEFNVRYVLEDVQLPPIQAYGPISFTPDRKYLVTMGKAGIYFWDIKKFKPQISLYDPKDVRNFDKFINFGISENGEFVAGIKPIRKLAYALKDKTKKYDKILVWDMKTTFPVLSKLYPMESIAVFIGNDKLYFITKDGYIKIADFKTGEIKEEISIGDKPTVAKYDKGIIFIGTESGKIVQFDTAQRSKTEKRIHQGKVNSLEISFDRKFIVTASSDGKVAILDKDLNNQKIFEFGSEILSANISPENKKIAVGKPDRTVDVIDINSGETLYSIDGLKAPVISLAFSNEDILITASSIKTPRVNIWKNGHLLRKWIQTVE</sequence>
<dbReference type="InterPro" id="IPR015943">
    <property type="entry name" value="WD40/YVTN_repeat-like_dom_sf"/>
</dbReference>
<dbReference type="PROSITE" id="PS51257">
    <property type="entry name" value="PROKAR_LIPOPROTEIN"/>
    <property type="match status" value="1"/>
</dbReference>
<dbReference type="OrthoDB" id="8793at2"/>
<dbReference type="AlphaFoldDB" id="C0QQ40"/>
<proteinExistence type="predicted"/>
<dbReference type="InterPro" id="IPR001680">
    <property type="entry name" value="WD40_rpt"/>
</dbReference>
<gene>
    <name evidence="3" type="ordered locus">PERMA_1000</name>
</gene>
<dbReference type="InterPro" id="IPR036322">
    <property type="entry name" value="WD40_repeat_dom_sf"/>
</dbReference>
<dbReference type="SUPFAM" id="SSF50978">
    <property type="entry name" value="WD40 repeat-like"/>
    <property type="match status" value="1"/>
</dbReference>
<accession>C0QQ40</accession>
<evidence type="ECO:0000313" key="3">
    <source>
        <dbReference type="EMBL" id="ACO04747.1"/>
    </source>
</evidence>
<evidence type="ECO:0000313" key="4">
    <source>
        <dbReference type="Proteomes" id="UP000001366"/>
    </source>
</evidence>
<dbReference type="HOGENOM" id="CLU_511754_0_0_0"/>
<protein>
    <submittedName>
        <fullName evidence="3">PEGA domain family protein</fullName>
    </submittedName>
</protein>
<dbReference type="Gene3D" id="2.130.10.10">
    <property type="entry name" value="YVTN repeat-like/Quinoprotein amine dehydrogenase"/>
    <property type="match status" value="2"/>
</dbReference>
<reference evidence="3 4" key="1">
    <citation type="journal article" date="2009" name="J. Bacteriol.">
        <title>Complete and draft genome sequences of six members of the Aquificales.</title>
        <authorList>
            <person name="Reysenbach A.L."/>
            <person name="Hamamura N."/>
            <person name="Podar M."/>
            <person name="Griffiths E."/>
            <person name="Ferreira S."/>
            <person name="Hochstein R."/>
            <person name="Heidelberg J."/>
            <person name="Johnson J."/>
            <person name="Mead D."/>
            <person name="Pohorille A."/>
            <person name="Sarmiento M."/>
            <person name="Schweighofer K."/>
            <person name="Seshadri R."/>
            <person name="Voytek M.A."/>
        </authorList>
    </citation>
    <scope>NUCLEOTIDE SEQUENCE [LARGE SCALE GENOMIC DNA]</scope>
    <source>
        <strain evidence="4">DSM 14350 / EX-H1</strain>
    </source>
</reference>
<feature type="domain" description="PEGA" evidence="1">
    <location>
        <begin position="30"/>
        <end position="69"/>
    </location>
</feature>
<dbReference type="RefSeq" id="WP_015898851.1">
    <property type="nucleotide sequence ID" value="NC_012440.1"/>
</dbReference>